<dbReference type="GO" id="GO:0046872">
    <property type="term" value="F:metal ion binding"/>
    <property type="evidence" value="ECO:0007669"/>
    <property type="project" value="UniProtKB-KW"/>
</dbReference>
<gene>
    <name evidence="6" type="ORF">KDK67_12790</name>
</gene>
<feature type="domain" description="Cytochrome c" evidence="5">
    <location>
        <begin position="70"/>
        <end position="187"/>
    </location>
</feature>
<proteinExistence type="predicted"/>
<organism evidence="6 7">
    <name type="scientific">Methanococcoides seepicolus</name>
    <dbReference type="NCBI Taxonomy" id="2828780"/>
    <lineage>
        <taxon>Archaea</taxon>
        <taxon>Methanobacteriati</taxon>
        <taxon>Methanobacteriota</taxon>
        <taxon>Stenosarchaea group</taxon>
        <taxon>Methanomicrobia</taxon>
        <taxon>Methanosarcinales</taxon>
        <taxon>Methanosarcinaceae</taxon>
        <taxon>Methanococcoides</taxon>
    </lineage>
</organism>
<dbReference type="AlphaFoldDB" id="A0A9E4ZHR1"/>
<dbReference type="InterPro" id="IPR009056">
    <property type="entry name" value="Cyt_c-like_dom"/>
</dbReference>
<reference evidence="6" key="2">
    <citation type="submission" date="2021-04" db="EMBL/GenBank/DDBJ databases">
        <authorList>
            <person name="Dong X."/>
        </authorList>
    </citation>
    <scope>NUCLEOTIDE SEQUENCE</scope>
    <source>
        <strain evidence="6">LLY</strain>
    </source>
</reference>
<dbReference type="GO" id="GO:0009055">
    <property type="term" value="F:electron transfer activity"/>
    <property type="evidence" value="ECO:0007669"/>
    <property type="project" value="InterPro"/>
</dbReference>
<accession>A0A9E4ZHR1</accession>
<dbReference type="Gene3D" id="1.10.760.10">
    <property type="entry name" value="Cytochrome c-like domain"/>
    <property type="match status" value="1"/>
</dbReference>
<evidence type="ECO:0000259" key="5">
    <source>
        <dbReference type="PROSITE" id="PS51007"/>
    </source>
</evidence>
<name>A0A9E4ZHR1_9EURY</name>
<comment type="caution">
    <text evidence="6">The sequence shown here is derived from an EMBL/GenBank/DDBJ whole genome shotgun (WGS) entry which is preliminary data.</text>
</comment>
<evidence type="ECO:0000313" key="7">
    <source>
        <dbReference type="Proteomes" id="UP001056766"/>
    </source>
</evidence>
<keyword evidence="7" id="KW-1185">Reference proteome</keyword>
<dbReference type="GO" id="GO:0020037">
    <property type="term" value="F:heme binding"/>
    <property type="evidence" value="ECO:0007669"/>
    <property type="project" value="InterPro"/>
</dbReference>
<keyword evidence="2 4" id="KW-0479">Metal-binding</keyword>
<dbReference type="SUPFAM" id="SSF46626">
    <property type="entry name" value="Cytochrome c"/>
    <property type="match status" value="1"/>
</dbReference>
<dbReference type="PROSITE" id="PS51007">
    <property type="entry name" value="CYTC"/>
    <property type="match status" value="1"/>
</dbReference>
<evidence type="ECO:0000256" key="3">
    <source>
        <dbReference type="ARBA" id="ARBA00023004"/>
    </source>
</evidence>
<sequence>MKKPILLFFLGIAIVVSGCVNLMGDSYDRPSQEYFWHEPGYMYPDQYDRPLPSDIASQFDLNGELIYYTGYNEEGQLIPASGGPHWLYVHGGSCVSCHGVSGRGGVPIMMGTDIPSDIRYSTLTAEDENANETVSGHDEHPAYTDETIKEAIRDGIEPDGEELDYTMPRWDMSDDDIEDLIDYLKTL</sequence>
<keyword evidence="1 4" id="KW-0349">Heme</keyword>
<dbReference type="Pfam" id="PF00034">
    <property type="entry name" value="Cytochrom_C"/>
    <property type="match status" value="1"/>
</dbReference>
<reference evidence="6" key="1">
    <citation type="journal article" date="2021" name="mSystems">
        <title>Bacteria and Archaea Synergistically Convert Glycine Betaine to Biogenic Methane in the Formosa Cold Seep of the South China Sea.</title>
        <authorList>
            <person name="Li L."/>
            <person name="Zhang W."/>
            <person name="Zhang S."/>
            <person name="Song L."/>
            <person name="Sun Q."/>
            <person name="Zhang H."/>
            <person name="Xiang H."/>
            <person name="Dong X."/>
        </authorList>
    </citation>
    <scope>NUCLEOTIDE SEQUENCE</scope>
    <source>
        <strain evidence="6">LLY</strain>
    </source>
</reference>
<dbReference type="InterPro" id="IPR036909">
    <property type="entry name" value="Cyt_c-like_dom_sf"/>
</dbReference>
<dbReference type="EMBL" id="JAGSOI010000079">
    <property type="protein sequence ID" value="MCM1987841.1"/>
    <property type="molecule type" value="Genomic_DNA"/>
</dbReference>
<keyword evidence="3 4" id="KW-0408">Iron</keyword>
<protein>
    <submittedName>
        <fullName evidence="6">Cytochrome c</fullName>
    </submittedName>
</protein>
<dbReference type="Proteomes" id="UP001056766">
    <property type="component" value="Unassembled WGS sequence"/>
</dbReference>
<evidence type="ECO:0000313" key="6">
    <source>
        <dbReference type="EMBL" id="MCM1987841.1"/>
    </source>
</evidence>
<evidence type="ECO:0000256" key="4">
    <source>
        <dbReference type="PROSITE-ProRule" id="PRU00433"/>
    </source>
</evidence>
<dbReference type="PROSITE" id="PS51257">
    <property type="entry name" value="PROKAR_LIPOPROTEIN"/>
    <property type="match status" value="1"/>
</dbReference>
<evidence type="ECO:0000256" key="2">
    <source>
        <dbReference type="ARBA" id="ARBA00022723"/>
    </source>
</evidence>
<dbReference type="RefSeq" id="WP_250869205.1">
    <property type="nucleotide sequence ID" value="NZ_JAGSOI010000079.1"/>
</dbReference>
<evidence type="ECO:0000256" key="1">
    <source>
        <dbReference type="ARBA" id="ARBA00022617"/>
    </source>
</evidence>